<dbReference type="EMBL" id="CAJOBF010000397">
    <property type="protein sequence ID" value="CAF3810922.1"/>
    <property type="molecule type" value="Genomic_DNA"/>
</dbReference>
<sequence>MNNKDDDDEDDDDDDSGEEEVDIVDDDPIKDISQELVQCPDCQRRMRPEIFSKHPNVCRENPAKKRNIRVFDMTQYRAIRSGDKVIPVQKVSPFNENKSNNPNSSNKRPSQTRSTKRNRRPDDVLVPPVINNFCCPNCKRTFCEKAYDRHVTFCSSKSKQLQQPPSEETVQARNKLDRRIKFAATRPAATFANTSPAIITTTQPSVTPPRIEKQPIQKKSSLPTEKFCFLSIRKKSSDALARCPWCAKPYLPNCIHYCRNSKELFSIHSK</sequence>
<reference evidence="3" key="1">
    <citation type="submission" date="2021-02" db="EMBL/GenBank/DDBJ databases">
        <authorList>
            <person name="Nowell W R."/>
        </authorList>
    </citation>
    <scope>NUCLEOTIDE SEQUENCE</scope>
</reference>
<keyword evidence="6" id="KW-1185">Reference proteome</keyword>
<proteinExistence type="predicted"/>
<dbReference type="Proteomes" id="UP000663887">
    <property type="component" value="Unassembled WGS sequence"/>
</dbReference>
<evidence type="ECO:0008006" key="8">
    <source>
        <dbReference type="Google" id="ProtNLM"/>
    </source>
</evidence>
<name>A0A816W6D6_9BILA</name>
<dbReference type="EMBL" id="CAJNRF010005887">
    <property type="protein sequence ID" value="CAF2075775.1"/>
    <property type="molecule type" value="Genomic_DNA"/>
</dbReference>
<accession>A0A816W6D6</accession>
<feature type="compositionally biased region" description="Low complexity" evidence="1">
    <location>
        <begin position="92"/>
        <end position="109"/>
    </location>
</feature>
<protein>
    <recommendedName>
        <fullName evidence="8">Zinc finger C2HC domain-containing protein 1A</fullName>
    </recommendedName>
</protein>
<dbReference type="AlphaFoldDB" id="A0A816W6D6"/>
<evidence type="ECO:0000313" key="7">
    <source>
        <dbReference type="Proteomes" id="UP000663887"/>
    </source>
</evidence>
<feature type="region of interest" description="Disordered" evidence="1">
    <location>
        <begin position="1"/>
        <end position="32"/>
    </location>
</feature>
<organism evidence="3 7">
    <name type="scientific">Rotaria magnacalcarata</name>
    <dbReference type="NCBI Taxonomy" id="392030"/>
    <lineage>
        <taxon>Eukaryota</taxon>
        <taxon>Metazoa</taxon>
        <taxon>Spiralia</taxon>
        <taxon>Gnathifera</taxon>
        <taxon>Rotifera</taxon>
        <taxon>Eurotatoria</taxon>
        <taxon>Bdelloidea</taxon>
        <taxon>Philodinida</taxon>
        <taxon>Philodinidae</taxon>
        <taxon>Rotaria</taxon>
    </lineage>
</organism>
<dbReference type="Proteomes" id="UP000663856">
    <property type="component" value="Unassembled WGS sequence"/>
</dbReference>
<gene>
    <name evidence="5" type="ORF">OVN521_LOCUS20941</name>
    <name evidence="4" type="ORF">UXM345_LOCUS5375</name>
    <name evidence="2" type="ORF">WKI299_LOCUS15091</name>
    <name evidence="3" type="ORF">XDN619_LOCUS24470</name>
</gene>
<evidence type="ECO:0000256" key="1">
    <source>
        <dbReference type="SAM" id="MobiDB-lite"/>
    </source>
</evidence>
<feature type="compositionally biased region" description="Acidic residues" evidence="1">
    <location>
        <begin position="1"/>
        <end position="26"/>
    </location>
</feature>
<evidence type="ECO:0000313" key="3">
    <source>
        <dbReference type="EMBL" id="CAF2129477.1"/>
    </source>
</evidence>
<evidence type="ECO:0000313" key="2">
    <source>
        <dbReference type="EMBL" id="CAF2075775.1"/>
    </source>
</evidence>
<evidence type="ECO:0000313" key="4">
    <source>
        <dbReference type="EMBL" id="CAF3810922.1"/>
    </source>
</evidence>
<evidence type="ECO:0000313" key="5">
    <source>
        <dbReference type="EMBL" id="CAF4102088.1"/>
    </source>
</evidence>
<dbReference type="Proteomes" id="UP000663866">
    <property type="component" value="Unassembled WGS sequence"/>
</dbReference>
<dbReference type="EMBL" id="CAJOBG010004244">
    <property type="protein sequence ID" value="CAF4102088.1"/>
    <property type="molecule type" value="Genomic_DNA"/>
</dbReference>
<dbReference type="EMBL" id="CAJNRG010011113">
    <property type="protein sequence ID" value="CAF2129477.1"/>
    <property type="molecule type" value="Genomic_DNA"/>
</dbReference>
<feature type="region of interest" description="Disordered" evidence="1">
    <location>
        <begin position="87"/>
        <end position="123"/>
    </location>
</feature>
<dbReference type="Proteomes" id="UP000663842">
    <property type="component" value="Unassembled WGS sequence"/>
</dbReference>
<comment type="caution">
    <text evidence="3">The sequence shown here is derived from an EMBL/GenBank/DDBJ whole genome shotgun (WGS) entry which is preliminary data.</text>
</comment>
<evidence type="ECO:0000313" key="6">
    <source>
        <dbReference type="Proteomes" id="UP000663866"/>
    </source>
</evidence>